<organism evidence="2 3">
    <name type="scientific">Nocardia goodfellowii</name>
    <dbReference type="NCBI Taxonomy" id="882446"/>
    <lineage>
        <taxon>Bacteria</taxon>
        <taxon>Bacillati</taxon>
        <taxon>Actinomycetota</taxon>
        <taxon>Actinomycetes</taxon>
        <taxon>Mycobacteriales</taxon>
        <taxon>Nocardiaceae</taxon>
        <taxon>Nocardia</taxon>
    </lineage>
</organism>
<dbReference type="RefSeq" id="WP_209893348.1">
    <property type="nucleotide sequence ID" value="NZ_JAGGMR010000001.1"/>
</dbReference>
<dbReference type="EMBL" id="JAGGMR010000001">
    <property type="protein sequence ID" value="MBP2191562.1"/>
    <property type="molecule type" value="Genomic_DNA"/>
</dbReference>
<dbReference type="InterPro" id="IPR036736">
    <property type="entry name" value="ACP-like_sf"/>
</dbReference>
<protein>
    <submittedName>
        <fullName evidence="2">Acyl carrier protein</fullName>
    </submittedName>
</protein>
<gene>
    <name evidence="2" type="ORF">BJ987_004463</name>
</gene>
<comment type="caution">
    <text evidence="2">The sequence shown here is derived from an EMBL/GenBank/DDBJ whole genome shotgun (WGS) entry which is preliminary data.</text>
</comment>
<dbReference type="InterPro" id="IPR009081">
    <property type="entry name" value="PP-bd_ACP"/>
</dbReference>
<dbReference type="Pfam" id="PF00550">
    <property type="entry name" value="PP-binding"/>
    <property type="match status" value="1"/>
</dbReference>
<dbReference type="SUPFAM" id="SSF47336">
    <property type="entry name" value="ACP-like"/>
    <property type="match status" value="1"/>
</dbReference>
<sequence>MANETPTFHIVRQRLSEVLQIDETAIEPEAMLLALPGVDSLRLVEVVVRVENDLGVSLLNQEESLLKVRTVADLADLAELTERSR</sequence>
<dbReference type="Gene3D" id="1.10.1200.10">
    <property type="entry name" value="ACP-like"/>
    <property type="match status" value="1"/>
</dbReference>
<dbReference type="PROSITE" id="PS50075">
    <property type="entry name" value="CARRIER"/>
    <property type="match status" value="1"/>
</dbReference>
<proteinExistence type="predicted"/>
<name>A0ABS4QIN5_9NOCA</name>
<reference evidence="2 3" key="1">
    <citation type="submission" date="2021-03" db="EMBL/GenBank/DDBJ databases">
        <title>Sequencing the genomes of 1000 actinobacteria strains.</title>
        <authorList>
            <person name="Klenk H.-P."/>
        </authorList>
    </citation>
    <scope>NUCLEOTIDE SEQUENCE [LARGE SCALE GENOMIC DNA]</scope>
    <source>
        <strain evidence="2 3">DSM 45516</strain>
    </source>
</reference>
<evidence type="ECO:0000313" key="3">
    <source>
        <dbReference type="Proteomes" id="UP001519325"/>
    </source>
</evidence>
<dbReference type="Proteomes" id="UP001519325">
    <property type="component" value="Unassembled WGS sequence"/>
</dbReference>
<evidence type="ECO:0000259" key="1">
    <source>
        <dbReference type="PROSITE" id="PS50075"/>
    </source>
</evidence>
<feature type="domain" description="Carrier" evidence="1">
    <location>
        <begin position="5"/>
        <end position="82"/>
    </location>
</feature>
<keyword evidence="3" id="KW-1185">Reference proteome</keyword>
<accession>A0ABS4QIN5</accession>
<evidence type="ECO:0000313" key="2">
    <source>
        <dbReference type="EMBL" id="MBP2191562.1"/>
    </source>
</evidence>